<sequence>MSLSEFYEEYISRIRDKTLSPLLPYDGLILTVTCVIIFACRFYVFEPFTRRCYGQKYTSLNEVQRRSLINHHVAGTVKLTLIVVGAYPFIVIMSGVKALHSPVSRGSLVTVGDVLLVMVQIFTGMYIFELFYRALVSPISAAHHVGAIIIAQSATVLGLSRVNGSDAIVEFLLCLVWGAFDVVAEIWPHLAMIIYRVRPTDYKNLMRIFLASVALELIGTLVETVIVMNIFGSVWGRWPISFKVVTPILHTLFSLAQLWGARVLYSMYRQQKKLAQQASPEMSNTAEHCS</sequence>
<proteinExistence type="predicted"/>
<feature type="transmembrane region" description="Helical" evidence="1">
    <location>
        <begin position="244"/>
        <end position="265"/>
    </location>
</feature>
<name>A0A9P4IUH0_9PEZI</name>
<dbReference type="OrthoDB" id="10010954at2759"/>
<feature type="transmembrane region" description="Helical" evidence="1">
    <location>
        <begin position="208"/>
        <end position="232"/>
    </location>
</feature>
<gene>
    <name evidence="2" type="ORF">K461DRAFT_330072</name>
</gene>
<organism evidence="2 3">
    <name type="scientific">Myriangium duriaei CBS 260.36</name>
    <dbReference type="NCBI Taxonomy" id="1168546"/>
    <lineage>
        <taxon>Eukaryota</taxon>
        <taxon>Fungi</taxon>
        <taxon>Dikarya</taxon>
        <taxon>Ascomycota</taxon>
        <taxon>Pezizomycotina</taxon>
        <taxon>Dothideomycetes</taxon>
        <taxon>Dothideomycetidae</taxon>
        <taxon>Myriangiales</taxon>
        <taxon>Myriangiaceae</taxon>
        <taxon>Myriangium</taxon>
    </lineage>
</organism>
<keyword evidence="1" id="KW-0812">Transmembrane</keyword>
<feature type="transmembrane region" description="Helical" evidence="1">
    <location>
        <begin position="108"/>
        <end position="128"/>
    </location>
</feature>
<feature type="transmembrane region" description="Helical" evidence="1">
    <location>
        <begin position="22"/>
        <end position="44"/>
    </location>
</feature>
<evidence type="ECO:0000313" key="2">
    <source>
        <dbReference type="EMBL" id="KAF2148067.1"/>
    </source>
</evidence>
<evidence type="ECO:0000256" key="1">
    <source>
        <dbReference type="SAM" id="Phobius"/>
    </source>
</evidence>
<keyword evidence="3" id="KW-1185">Reference proteome</keyword>
<evidence type="ECO:0000313" key="3">
    <source>
        <dbReference type="Proteomes" id="UP000799439"/>
    </source>
</evidence>
<feature type="transmembrane region" description="Helical" evidence="1">
    <location>
        <begin position="135"/>
        <end position="155"/>
    </location>
</feature>
<dbReference type="Proteomes" id="UP000799439">
    <property type="component" value="Unassembled WGS sequence"/>
</dbReference>
<protein>
    <submittedName>
        <fullName evidence="2">Uncharacterized protein</fullName>
    </submittedName>
</protein>
<accession>A0A9P4IUH0</accession>
<feature type="transmembrane region" description="Helical" evidence="1">
    <location>
        <begin position="167"/>
        <end position="187"/>
    </location>
</feature>
<dbReference type="EMBL" id="ML996094">
    <property type="protein sequence ID" value="KAF2148067.1"/>
    <property type="molecule type" value="Genomic_DNA"/>
</dbReference>
<dbReference type="AlphaFoldDB" id="A0A9P4IUH0"/>
<keyword evidence="1" id="KW-0472">Membrane</keyword>
<feature type="transmembrane region" description="Helical" evidence="1">
    <location>
        <begin position="75"/>
        <end position="96"/>
    </location>
</feature>
<reference evidence="2" key="1">
    <citation type="journal article" date="2020" name="Stud. Mycol.">
        <title>101 Dothideomycetes genomes: a test case for predicting lifestyles and emergence of pathogens.</title>
        <authorList>
            <person name="Haridas S."/>
            <person name="Albert R."/>
            <person name="Binder M."/>
            <person name="Bloem J."/>
            <person name="Labutti K."/>
            <person name="Salamov A."/>
            <person name="Andreopoulos B."/>
            <person name="Baker S."/>
            <person name="Barry K."/>
            <person name="Bills G."/>
            <person name="Bluhm B."/>
            <person name="Cannon C."/>
            <person name="Castanera R."/>
            <person name="Culley D."/>
            <person name="Daum C."/>
            <person name="Ezra D."/>
            <person name="Gonzalez J."/>
            <person name="Henrissat B."/>
            <person name="Kuo A."/>
            <person name="Liang C."/>
            <person name="Lipzen A."/>
            <person name="Lutzoni F."/>
            <person name="Magnuson J."/>
            <person name="Mondo S."/>
            <person name="Nolan M."/>
            <person name="Ohm R."/>
            <person name="Pangilinan J."/>
            <person name="Park H.-J."/>
            <person name="Ramirez L."/>
            <person name="Alfaro M."/>
            <person name="Sun H."/>
            <person name="Tritt A."/>
            <person name="Yoshinaga Y."/>
            <person name="Zwiers L.-H."/>
            <person name="Turgeon B."/>
            <person name="Goodwin S."/>
            <person name="Spatafora J."/>
            <person name="Crous P."/>
            <person name="Grigoriev I."/>
        </authorList>
    </citation>
    <scope>NUCLEOTIDE SEQUENCE</scope>
    <source>
        <strain evidence="2">CBS 260.36</strain>
    </source>
</reference>
<keyword evidence="1" id="KW-1133">Transmembrane helix</keyword>
<comment type="caution">
    <text evidence="2">The sequence shown here is derived from an EMBL/GenBank/DDBJ whole genome shotgun (WGS) entry which is preliminary data.</text>
</comment>